<keyword evidence="5" id="KW-1015">Disulfide bond</keyword>
<reference evidence="9" key="1">
    <citation type="submission" date="2021-04" db="EMBL/GenBank/DDBJ databases">
        <authorList>
            <consortium name="Wellcome Sanger Institute Data Sharing"/>
        </authorList>
    </citation>
    <scope>NUCLEOTIDE SEQUENCE [LARGE SCALE GENOMIC DNA]</scope>
</reference>
<evidence type="ECO:0000256" key="5">
    <source>
        <dbReference type="ARBA" id="ARBA00023157"/>
    </source>
</evidence>
<dbReference type="InParanoid" id="A0A665TZ88"/>
<dbReference type="AlphaFoldDB" id="A0A665TZ88"/>
<evidence type="ECO:0000313" key="10">
    <source>
        <dbReference type="Proteomes" id="UP000472264"/>
    </source>
</evidence>
<feature type="region of interest" description="Disordered" evidence="7">
    <location>
        <begin position="162"/>
        <end position="225"/>
    </location>
</feature>
<dbReference type="Pfam" id="PF06473">
    <property type="entry name" value="FGF-BP1"/>
    <property type="match status" value="1"/>
</dbReference>
<dbReference type="GO" id="GO:0007267">
    <property type="term" value="P:cell-cell signaling"/>
    <property type="evidence" value="ECO:0007669"/>
    <property type="project" value="TreeGrafter"/>
</dbReference>
<evidence type="ECO:0000256" key="6">
    <source>
        <dbReference type="ARBA" id="ARBA00023183"/>
    </source>
</evidence>
<dbReference type="OMA" id="CAKPINS"/>
<keyword evidence="3" id="KW-0964">Secreted</keyword>
<keyword evidence="6" id="KW-0340">Growth factor binding</keyword>
<accession>A0A665TZ88</accession>
<evidence type="ECO:0000256" key="1">
    <source>
        <dbReference type="ARBA" id="ARBA00004613"/>
    </source>
</evidence>
<evidence type="ECO:0000256" key="8">
    <source>
        <dbReference type="SAM" id="SignalP"/>
    </source>
</evidence>
<feature type="signal peptide" evidence="8">
    <location>
        <begin position="1"/>
        <end position="47"/>
    </location>
</feature>
<evidence type="ECO:0000256" key="4">
    <source>
        <dbReference type="ARBA" id="ARBA00022729"/>
    </source>
</evidence>
<keyword evidence="10" id="KW-1185">Reference proteome</keyword>
<evidence type="ECO:0000256" key="7">
    <source>
        <dbReference type="SAM" id="MobiDB-lite"/>
    </source>
</evidence>
<organism evidence="9 10">
    <name type="scientific">Echeneis naucrates</name>
    <name type="common">Live sharksucker</name>
    <dbReference type="NCBI Taxonomy" id="173247"/>
    <lineage>
        <taxon>Eukaryota</taxon>
        <taxon>Metazoa</taxon>
        <taxon>Chordata</taxon>
        <taxon>Craniata</taxon>
        <taxon>Vertebrata</taxon>
        <taxon>Euteleostomi</taxon>
        <taxon>Actinopterygii</taxon>
        <taxon>Neopterygii</taxon>
        <taxon>Teleostei</taxon>
        <taxon>Neoteleostei</taxon>
        <taxon>Acanthomorphata</taxon>
        <taxon>Carangaria</taxon>
        <taxon>Carangiformes</taxon>
        <taxon>Echeneidae</taxon>
        <taxon>Echeneis</taxon>
    </lineage>
</organism>
<evidence type="ECO:0000256" key="3">
    <source>
        <dbReference type="ARBA" id="ARBA00022525"/>
    </source>
</evidence>
<sequence>IVILNSDARAFSVFEVPGGPALPLSIMWTQASSLMLLLACCLWSTEAQRDGSRRQSIWDEPIKFNTKADDLCAMVIAGHGELTRLRLKCQASKSSYWCEYEGKPYTCRSYNKNPRHFFVQMMWDFRKLHNACQGPRQIKPHMCRKASDAAQMVFLSSSFTQSWSDDSSRTARRPTLQPARPQLTHEPTRPDTMRQVSTKSFKLPPRVNTTQETTTKPQTPPLESHAKRMARQHCWESLQGLCSFFIGLFQNE</sequence>
<evidence type="ECO:0000256" key="2">
    <source>
        <dbReference type="ARBA" id="ARBA00008326"/>
    </source>
</evidence>
<dbReference type="PANTHER" id="PTHR15258:SF1">
    <property type="entry name" value="FIBROBLAST GROWTH FACTOR-BINDING PROTEIN 2"/>
    <property type="match status" value="1"/>
</dbReference>
<reference evidence="9" key="2">
    <citation type="submission" date="2025-08" db="UniProtKB">
        <authorList>
            <consortium name="Ensembl"/>
        </authorList>
    </citation>
    <scope>IDENTIFICATION</scope>
</reference>
<comment type="subcellular location">
    <subcellularLocation>
        <location evidence="1">Secreted</location>
    </subcellularLocation>
</comment>
<name>A0A665TZ88_ECHNA</name>
<dbReference type="InterPro" id="IPR010510">
    <property type="entry name" value="FGF1-bd"/>
</dbReference>
<dbReference type="PANTHER" id="PTHR15258">
    <property type="entry name" value="FGF BINDING PROTEIN-RELATED"/>
    <property type="match status" value="1"/>
</dbReference>
<evidence type="ECO:0000313" key="9">
    <source>
        <dbReference type="Ensembl" id="ENSENLP00000012475.1"/>
    </source>
</evidence>
<dbReference type="GO" id="GO:0019838">
    <property type="term" value="F:growth factor binding"/>
    <property type="evidence" value="ECO:0007669"/>
    <property type="project" value="UniProtKB-KW"/>
</dbReference>
<dbReference type="Proteomes" id="UP000472264">
    <property type="component" value="Chromosome 10"/>
</dbReference>
<comment type="similarity">
    <text evidence="2">Belongs to the fibroblast growth factor-binding protein family.</text>
</comment>
<dbReference type="GO" id="GO:0005576">
    <property type="term" value="C:extracellular region"/>
    <property type="evidence" value="ECO:0007669"/>
    <property type="project" value="UniProtKB-SubCell"/>
</dbReference>
<feature type="chain" id="PRO_5025385616" evidence="8">
    <location>
        <begin position="48"/>
        <end position="252"/>
    </location>
</feature>
<reference evidence="9" key="3">
    <citation type="submission" date="2025-09" db="UniProtKB">
        <authorList>
            <consortium name="Ensembl"/>
        </authorList>
    </citation>
    <scope>IDENTIFICATION</scope>
</reference>
<keyword evidence="4 8" id="KW-0732">Signal</keyword>
<proteinExistence type="inferred from homology"/>
<dbReference type="Ensembl" id="ENSENLT00000012991.1">
    <property type="protein sequence ID" value="ENSENLP00000012475.1"/>
    <property type="gene ID" value="ENSENLG00000005944.1"/>
</dbReference>
<protein>
    <submittedName>
        <fullName evidence="9">Fibroblast growth factor binding protein 2a</fullName>
    </submittedName>
</protein>